<organism evidence="9 10">
    <name type="scientific">Macrophomina phaseolina</name>
    <dbReference type="NCBI Taxonomy" id="35725"/>
    <lineage>
        <taxon>Eukaryota</taxon>
        <taxon>Fungi</taxon>
        <taxon>Dikarya</taxon>
        <taxon>Ascomycota</taxon>
        <taxon>Pezizomycotina</taxon>
        <taxon>Dothideomycetes</taxon>
        <taxon>Dothideomycetes incertae sedis</taxon>
        <taxon>Botryosphaeriales</taxon>
        <taxon>Botryosphaeriaceae</taxon>
        <taxon>Macrophomina</taxon>
    </lineage>
</organism>
<dbReference type="Pfam" id="PF00270">
    <property type="entry name" value="DEAD"/>
    <property type="match status" value="1"/>
</dbReference>
<comment type="caution">
    <text evidence="9">The sequence shown here is derived from an EMBL/GenBank/DDBJ whole genome shotgun (WGS) entry which is preliminary data.</text>
</comment>
<name>A0ABQ8GGE8_9PEZI</name>
<dbReference type="InterPro" id="IPR001650">
    <property type="entry name" value="Helicase_C-like"/>
</dbReference>
<comment type="catalytic activity">
    <reaction evidence="6">
        <text>ATP + H2O = ADP + phosphate + H(+)</text>
        <dbReference type="Rhea" id="RHEA:13065"/>
        <dbReference type="ChEBI" id="CHEBI:15377"/>
        <dbReference type="ChEBI" id="CHEBI:15378"/>
        <dbReference type="ChEBI" id="CHEBI:30616"/>
        <dbReference type="ChEBI" id="CHEBI:43474"/>
        <dbReference type="ChEBI" id="CHEBI:456216"/>
        <dbReference type="EC" id="3.6.4.13"/>
    </reaction>
</comment>
<evidence type="ECO:0000256" key="1">
    <source>
        <dbReference type="ARBA" id="ARBA00012552"/>
    </source>
</evidence>
<protein>
    <recommendedName>
        <fullName evidence="1">RNA helicase</fullName>
        <ecNumber evidence="1">3.6.4.13</ecNumber>
    </recommendedName>
</protein>
<dbReference type="PANTHER" id="PTHR47958">
    <property type="entry name" value="ATP-DEPENDENT RNA HELICASE DBP3"/>
    <property type="match status" value="1"/>
</dbReference>
<evidence type="ECO:0000256" key="2">
    <source>
        <dbReference type="ARBA" id="ARBA00022741"/>
    </source>
</evidence>
<evidence type="ECO:0000256" key="5">
    <source>
        <dbReference type="ARBA" id="ARBA00022840"/>
    </source>
</evidence>
<dbReference type="SMART" id="SM00490">
    <property type="entry name" value="HELICc"/>
    <property type="match status" value="1"/>
</dbReference>
<keyword evidence="2" id="KW-0547">Nucleotide-binding</keyword>
<dbReference type="Pfam" id="PF00271">
    <property type="entry name" value="Helicase_C"/>
    <property type="match status" value="1"/>
</dbReference>
<evidence type="ECO:0000259" key="7">
    <source>
        <dbReference type="PROSITE" id="PS51192"/>
    </source>
</evidence>
<accession>A0ABQ8GGE8</accession>
<dbReference type="InterPro" id="IPR027417">
    <property type="entry name" value="P-loop_NTPase"/>
</dbReference>
<dbReference type="PROSITE" id="PS51194">
    <property type="entry name" value="HELICASE_CTER"/>
    <property type="match status" value="1"/>
</dbReference>
<dbReference type="CDD" id="cd18787">
    <property type="entry name" value="SF2_C_DEAD"/>
    <property type="match status" value="1"/>
</dbReference>
<gene>
    <name evidence="9" type="ORF">B0J12DRAFT_699027</name>
</gene>
<dbReference type="InterPro" id="IPR014001">
    <property type="entry name" value="Helicase_ATP-bd"/>
</dbReference>
<dbReference type="SMART" id="SM00487">
    <property type="entry name" value="DEXDc"/>
    <property type="match status" value="1"/>
</dbReference>
<dbReference type="CDD" id="cd17950">
    <property type="entry name" value="DEADc_DDX39"/>
    <property type="match status" value="1"/>
</dbReference>
<evidence type="ECO:0000256" key="4">
    <source>
        <dbReference type="ARBA" id="ARBA00022806"/>
    </source>
</evidence>
<dbReference type="Gene3D" id="3.40.50.300">
    <property type="entry name" value="P-loop containing nucleotide triphosphate hydrolases"/>
    <property type="match status" value="2"/>
</dbReference>
<keyword evidence="5" id="KW-0067">ATP-binding</keyword>
<reference evidence="9 10" key="1">
    <citation type="journal article" date="2021" name="Nat. Commun.">
        <title>Genetic determinants of endophytism in the Arabidopsis root mycobiome.</title>
        <authorList>
            <person name="Mesny F."/>
            <person name="Miyauchi S."/>
            <person name="Thiergart T."/>
            <person name="Pickel B."/>
            <person name="Atanasova L."/>
            <person name="Karlsson M."/>
            <person name="Huettel B."/>
            <person name="Barry K.W."/>
            <person name="Haridas S."/>
            <person name="Chen C."/>
            <person name="Bauer D."/>
            <person name="Andreopoulos W."/>
            <person name="Pangilinan J."/>
            <person name="LaButti K."/>
            <person name="Riley R."/>
            <person name="Lipzen A."/>
            <person name="Clum A."/>
            <person name="Drula E."/>
            <person name="Henrissat B."/>
            <person name="Kohler A."/>
            <person name="Grigoriev I.V."/>
            <person name="Martin F.M."/>
            <person name="Hacquard S."/>
        </authorList>
    </citation>
    <scope>NUCLEOTIDE SEQUENCE [LARGE SCALE GENOMIC DNA]</scope>
    <source>
        <strain evidence="9 10">MPI-SDFR-AT-0080</strain>
    </source>
</reference>
<dbReference type="EMBL" id="JAGTJR010000011">
    <property type="protein sequence ID" value="KAH7052374.1"/>
    <property type="molecule type" value="Genomic_DNA"/>
</dbReference>
<sequence length="506" mass="56719">MSHEEDLIDYSDEELGQNETVATGAAANGDQKKGDLAVTGEKKGSYVGIHSTGFRDFLLKQELIRAITDCGFEHPSEESQAVSGWTAQAGRCLQTQDLYAKALRHDWIGHLSLSAADSENLPIESLRPLCRSAGEDGVPVQQNCIPQAIIGSDILCQAKSGLGKTAVFVLATLQQLEPIAGETAVLVLCHTRELAYQIKNEYARFSKYLPDVKTSVFYGGTPMQKDIEILSNKDTHPHIIVGTPGRLNALVREKKLRLGGIKMFVLDECDKMLDQIGRTDSILIDMRRDVQEIFRATPTTKQVMMFSATLSKETRPICKKFMRNPLEIYVDDETKLTLHGLQQYYIKLSEAEKNRKLNDLLDNLEFNQVIIFVKSTLRATELDRLLRECNFPSIAVHSGVSQEERIKRYKEFKEFNKRICVATDVFGRGIDIERINLAINYDLPGDADSYLHRVGRAGRFGTKGLSISFVSSEQDEQVLKDVEKRFEVPLPEFPEGGIDSSTYMAN</sequence>
<keyword evidence="4 9" id="KW-0347">Helicase</keyword>
<evidence type="ECO:0000256" key="3">
    <source>
        <dbReference type="ARBA" id="ARBA00022801"/>
    </source>
</evidence>
<evidence type="ECO:0000259" key="8">
    <source>
        <dbReference type="PROSITE" id="PS51194"/>
    </source>
</evidence>
<evidence type="ECO:0000313" key="9">
    <source>
        <dbReference type="EMBL" id="KAH7052374.1"/>
    </source>
</evidence>
<evidence type="ECO:0000313" key="10">
    <source>
        <dbReference type="Proteomes" id="UP000774617"/>
    </source>
</evidence>
<dbReference type="EC" id="3.6.4.13" evidence="1"/>
<keyword evidence="10" id="KW-1185">Reference proteome</keyword>
<feature type="domain" description="Helicase ATP-binding" evidence="7">
    <location>
        <begin position="145"/>
        <end position="328"/>
    </location>
</feature>
<dbReference type="SUPFAM" id="SSF52540">
    <property type="entry name" value="P-loop containing nucleoside triphosphate hydrolases"/>
    <property type="match status" value="1"/>
</dbReference>
<dbReference type="Proteomes" id="UP000774617">
    <property type="component" value="Unassembled WGS sequence"/>
</dbReference>
<dbReference type="GO" id="GO:0004386">
    <property type="term" value="F:helicase activity"/>
    <property type="evidence" value="ECO:0007669"/>
    <property type="project" value="UniProtKB-KW"/>
</dbReference>
<feature type="domain" description="Helicase C-terminal" evidence="8">
    <location>
        <begin position="356"/>
        <end position="501"/>
    </location>
</feature>
<dbReference type="InterPro" id="IPR011545">
    <property type="entry name" value="DEAD/DEAH_box_helicase_dom"/>
</dbReference>
<keyword evidence="3" id="KW-0378">Hydrolase</keyword>
<evidence type="ECO:0000256" key="6">
    <source>
        <dbReference type="ARBA" id="ARBA00047984"/>
    </source>
</evidence>
<proteinExistence type="predicted"/>
<dbReference type="PROSITE" id="PS51192">
    <property type="entry name" value="HELICASE_ATP_BIND_1"/>
    <property type="match status" value="1"/>
</dbReference>